<sequence>MGSLSVRDLPVRKAFLVLNHRLGNLHEQPAPSSGFLPFPLPGKLRNPAPGAPGDFPVCKIRKEDP</sequence>
<evidence type="ECO:0000256" key="1">
    <source>
        <dbReference type="SAM" id="MobiDB-lite"/>
    </source>
</evidence>
<evidence type="ECO:0000313" key="2">
    <source>
        <dbReference type="EMBL" id="REJ28513.1"/>
    </source>
</evidence>
<proteinExistence type="predicted"/>
<name>A0A3E0K4W7_9BACI</name>
<gene>
    <name evidence="2" type="ORF">C6P37_07625</name>
</gene>
<dbReference type="EMBL" id="QEWE01000016">
    <property type="protein sequence ID" value="REJ28513.1"/>
    <property type="molecule type" value="Genomic_DNA"/>
</dbReference>
<comment type="caution">
    <text evidence="2">The sequence shown here is derived from an EMBL/GenBank/DDBJ whole genome shotgun (WGS) entry which is preliminary data.</text>
</comment>
<accession>A0A3E0K4W7</accession>
<dbReference type="AlphaFoldDB" id="A0A3E0K4W7"/>
<reference evidence="2 3" key="1">
    <citation type="submission" date="2018-03" db="EMBL/GenBank/DDBJ databases">
        <authorList>
            <person name="Keele B.F."/>
        </authorList>
    </citation>
    <scope>NUCLEOTIDE SEQUENCE [LARGE SCALE GENOMIC DNA]</scope>
    <source>
        <strain evidence="2">ZCTH4_d</strain>
    </source>
</reference>
<evidence type="ECO:0000313" key="3">
    <source>
        <dbReference type="Proteomes" id="UP000257014"/>
    </source>
</evidence>
<feature type="region of interest" description="Disordered" evidence="1">
    <location>
        <begin position="46"/>
        <end position="65"/>
    </location>
</feature>
<protein>
    <submittedName>
        <fullName evidence="2">Uncharacterized protein</fullName>
    </submittedName>
</protein>
<organism evidence="2 3">
    <name type="scientific">Caldibacillus debilis</name>
    <dbReference type="NCBI Taxonomy" id="301148"/>
    <lineage>
        <taxon>Bacteria</taxon>
        <taxon>Bacillati</taxon>
        <taxon>Bacillota</taxon>
        <taxon>Bacilli</taxon>
        <taxon>Bacillales</taxon>
        <taxon>Bacillaceae</taxon>
        <taxon>Caldibacillus</taxon>
    </lineage>
</organism>
<dbReference type="Proteomes" id="UP000257014">
    <property type="component" value="Unassembled WGS sequence"/>
</dbReference>